<sequence>MCGKTIAEDHIKLQIDHKIPRNWGGLTELSNLWAICQRCNGGKRDYFATFDDTVMNEVMAYDSVHERLAHTLRIHLGSPTPSDLLEFVANAKSRQDDWHKRLRELRYPVIGLKISVGKKKTERGMETTYTLRNWVDLPSNPTKVIREFERDRVRKHLKAR</sequence>
<keyword evidence="2" id="KW-0255">Endonuclease</keyword>
<dbReference type="GO" id="GO:0003676">
    <property type="term" value="F:nucleic acid binding"/>
    <property type="evidence" value="ECO:0007669"/>
    <property type="project" value="InterPro"/>
</dbReference>
<dbReference type="InterPro" id="IPR002711">
    <property type="entry name" value="HNH"/>
</dbReference>
<keyword evidence="2" id="KW-0540">Nuclease</keyword>
<dbReference type="InterPro" id="IPR003615">
    <property type="entry name" value="HNH_nuc"/>
</dbReference>
<dbReference type="GO" id="GO:0008270">
    <property type="term" value="F:zinc ion binding"/>
    <property type="evidence" value="ECO:0007669"/>
    <property type="project" value="InterPro"/>
</dbReference>
<evidence type="ECO:0000313" key="2">
    <source>
        <dbReference type="EMBL" id="SBW05052.1"/>
    </source>
</evidence>
<name>A0A212K0A1_9PROT</name>
<evidence type="ECO:0000259" key="1">
    <source>
        <dbReference type="Pfam" id="PF01844"/>
    </source>
</evidence>
<dbReference type="EMBL" id="FLUO01000001">
    <property type="protein sequence ID" value="SBW05052.1"/>
    <property type="molecule type" value="Genomic_DNA"/>
</dbReference>
<keyword evidence="2" id="KW-0378">Hydrolase</keyword>
<organism evidence="2">
    <name type="scientific">uncultured Alphaproteobacteria bacterium</name>
    <dbReference type="NCBI Taxonomy" id="91750"/>
    <lineage>
        <taxon>Bacteria</taxon>
        <taxon>Pseudomonadati</taxon>
        <taxon>Pseudomonadota</taxon>
        <taxon>Alphaproteobacteria</taxon>
        <taxon>environmental samples</taxon>
    </lineage>
</organism>
<reference evidence="2" key="1">
    <citation type="submission" date="2016-04" db="EMBL/GenBank/DDBJ databases">
        <authorList>
            <person name="Evans L.H."/>
            <person name="Alamgir A."/>
            <person name="Owens N."/>
            <person name="Weber N.D."/>
            <person name="Virtaneva K."/>
            <person name="Barbian K."/>
            <person name="Babar A."/>
            <person name="Rosenke K."/>
        </authorList>
    </citation>
    <scope>NUCLEOTIDE SEQUENCE</scope>
    <source>
        <strain evidence="2">86</strain>
    </source>
</reference>
<dbReference type="Pfam" id="PF01844">
    <property type="entry name" value="HNH"/>
    <property type="match status" value="1"/>
</dbReference>
<dbReference type="GO" id="GO:0004519">
    <property type="term" value="F:endonuclease activity"/>
    <property type="evidence" value="ECO:0007669"/>
    <property type="project" value="UniProtKB-KW"/>
</dbReference>
<dbReference type="CDD" id="cd00085">
    <property type="entry name" value="HNHc"/>
    <property type="match status" value="1"/>
</dbReference>
<dbReference type="Gene3D" id="1.10.30.50">
    <property type="match status" value="1"/>
</dbReference>
<accession>A0A212K0A1</accession>
<proteinExistence type="predicted"/>
<protein>
    <submittedName>
        <fullName evidence="2">HNH endonuclease</fullName>
    </submittedName>
</protein>
<dbReference type="AlphaFoldDB" id="A0A212K0A1"/>
<feature type="domain" description="HNH" evidence="1">
    <location>
        <begin position="2"/>
        <end position="43"/>
    </location>
</feature>
<gene>
    <name evidence="2" type="ORF">KL86APRO_11933</name>
</gene>